<evidence type="ECO:0000313" key="11">
    <source>
        <dbReference type="EMBL" id="KHK92699.1"/>
    </source>
</evidence>
<evidence type="ECO:0000256" key="8">
    <source>
        <dbReference type="ARBA" id="ARBA00023136"/>
    </source>
</evidence>
<dbReference type="PANTHER" id="PTHR24421">
    <property type="entry name" value="NITRATE/NITRITE SENSOR PROTEIN NARX-RELATED"/>
    <property type="match status" value="1"/>
</dbReference>
<keyword evidence="8 9" id="KW-0472">Membrane</keyword>
<protein>
    <recommendedName>
        <fullName evidence="10">Histidine kinase/HSP90-like ATPase domain-containing protein</fullName>
    </recommendedName>
</protein>
<dbReference type="InterPro" id="IPR011712">
    <property type="entry name" value="Sig_transdc_His_kin_sub3_dim/P"/>
</dbReference>
<proteinExistence type="predicted"/>
<evidence type="ECO:0000259" key="10">
    <source>
        <dbReference type="SMART" id="SM00387"/>
    </source>
</evidence>
<feature type="transmembrane region" description="Helical" evidence="9">
    <location>
        <begin position="124"/>
        <end position="142"/>
    </location>
</feature>
<dbReference type="SUPFAM" id="SSF55874">
    <property type="entry name" value="ATPase domain of HSP90 chaperone/DNA topoisomerase II/histidine kinase"/>
    <property type="match status" value="1"/>
</dbReference>
<keyword evidence="5" id="KW-0418">Kinase</keyword>
<dbReference type="AlphaFoldDB" id="A0A0B1ZTC0"/>
<evidence type="ECO:0000256" key="3">
    <source>
        <dbReference type="ARBA" id="ARBA00022679"/>
    </source>
</evidence>
<dbReference type="CDD" id="cd16917">
    <property type="entry name" value="HATPase_UhpB-NarQ-NarX-like"/>
    <property type="match status" value="1"/>
</dbReference>
<sequence length="547" mass="59054">MSKFSRQAYATHYGRAIAASRVLAAVVLMLFGLAESTAPSFAARLDTVLALTFGAVAAVAFVIAIRSWYLDFVLSKIFIAVDVMAFIVLTFMHTHGDAAMVVAALWLLAHVIFASTLRWQSGMVLYMALALDTLWLADIFLFEMPGSGANIAEALSWALFAVLETVVVVEVSVHRLGIALPRFYGEIPDPGLPPAASALGYAANLVRAQDAVLCWIDPDNRGCYCAGLRELDEKLAPAKLSFAAAEGFRDLSPALFDVSRNRAIISTGNELALRTASTVSGRALLAELKVKTGISIPVDGEDGRTWLILTGIRAPGWGHLHLAAAIRAEIAQGLESQMASIDALNSALLRLRRTVACDLHDSVAHSLAGARFLLVALQAKVGENAELADEIDTIKSALGAEHRHVRGLIAQLRETESDPRVRNLIEDIASVGDALALRWQIEVELRECDFRIEVEVWLSMELQQVVREAISNAVRHGNASQVTVRCVRRSDVIEIDVTDNGSGFTKPEAPTLPRSISERLGELGGSLEIHSKPGCTALQMSVPVNPN</sequence>
<dbReference type="InterPro" id="IPR003594">
    <property type="entry name" value="HATPase_dom"/>
</dbReference>
<keyword evidence="4 9" id="KW-0812">Transmembrane</keyword>
<organism evidence="11 12">
    <name type="scientific">Novosphingobium malaysiense</name>
    <dbReference type="NCBI Taxonomy" id="1348853"/>
    <lineage>
        <taxon>Bacteria</taxon>
        <taxon>Pseudomonadati</taxon>
        <taxon>Pseudomonadota</taxon>
        <taxon>Alphaproteobacteria</taxon>
        <taxon>Sphingomonadales</taxon>
        <taxon>Sphingomonadaceae</taxon>
        <taxon>Novosphingobium</taxon>
    </lineage>
</organism>
<evidence type="ECO:0000256" key="6">
    <source>
        <dbReference type="ARBA" id="ARBA00022989"/>
    </source>
</evidence>
<dbReference type="Proteomes" id="UP000031057">
    <property type="component" value="Unassembled WGS sequence"/>
</dbReference>
<keyword evidence="2" id="KW-1003">Cell membrane</keyword>
<dbReference type="GO" id="GO:0000155">
    <property type="term" value="F:phosphorelay sensor kinase activity"/>
    <property type="evidence" value="ECO:0007669"/>
    <property type="project" value="InterPro"/>
</dbReference>
<comment type="subcellular location">
    <subcellularLocation>
        <location evidence="1">Cell membrane</location>
        <topology evidence="1">Multi-pass membrane protein</topology>
    </subcellularLocation>
</comment>
<dbReference type="EMBL" id="JTDI01000002">
    <property type="protein sequence ID" value="KHK92699.1"/>
    <property type="molecule type" value="Genomic_DNA"/>
</dbReference>
<keyword evidence="12" id="KW-1185">Reference proteome</keyword>
<evidence type="ECO:0000256" key="2">
    <source>
        <dbReference type="ARBA" id="ARBA00022475"/>
    </source>
</evidence>
<evidence type="ECO:0000256" key="9">
    <source>
        <dbReference type="SAM" id="Phobius"/>
    </source>
</evidence>
<feature type="transmembrane region" description="Helical" evidence="9">
    <location>
        <begin position="45"/>
        <end position="65"/>
    </location>
</feature>
<dbReference type="PANTHER" id="PTHR24421:SF37">
    <property type="entry name" value="SENSOR HISTIDINE KINASE NARS"/>
    <property type="match status" value="1"/>
</dbReference>
<dbReference type="GO" id="GO:0046983">
    <property type="term" value="F:protein dimerization activity"/>
    <property type="evidence" value="ECO:0007669"/>
    <property type="project" value="InterPro"/>
</dbReference>
<reference evidence="11 12" key="1">
    <citation type="submission" date="2014-10" db="EMBL/GenBank/DDBJ databases">
        <title>Genome sequence of Novosphingobium malaysiense MUSC 273(T).</title>
        <authorList>
            <person name="Lee L.-H."/>
        </authorList>
    </citation>
    <scope>NUCLEOTIDE SEQUENCE [LARGE SCALE GENOMIC DNA]</scope>
    <source>
        <strain evidence="11 12">MUSC 273</strain>
    </source>
</reference>
<keyword evidence="7" id="KW-0902">Two-component regulatory system</keyword>
<dbReference type="STRING" id="1348853.LK12_05795"/>
<feature type="domain" description="Histidine kinase/HSP90-like ATPase" evidence="10">
    <location>
        <begin position="457"/>
        <end position="546"/>
    </location>
</feature>
<feature type="transmembrane region" description="Helical" evidence="9">
    <location>
        <begin position="98"/>
        <end position="117"/>
    </location>
</feature>
<accession>A0A0B1ZTC0</accession>
<dbReference type="InterPro" id="IPR050482">
    <property type="entry name" value="Sensor_HK_TwoCompSys"/>
</dbReference>
<feature type="transmembrane region" description="Helical" evidence="9">
    <location>
        <begin position="72"/>
        <end position="92"/>
    </location>
</feature>
<dbReference type="Gene3D" id="1.20.5.1930">
    <property type="match status" value="1"/>
</dbReference>
<dbReference type="InterPro" id="IPR036890">
    <property type="entry name" value="HATPase_C_sf"/>
</dbReference>
<evidence type="ECO:0000256" key="1">
    <source>
        <dbReference type="ARBA" id="ARBA00004651"/>
    </source>
</evidence>
<evidence type="ECO:0000256" key="5">
    <source>
        <dbReference type="ARBA" id="ARBA00022777"/>
    </source>
</evidence>
<dbReference type="Pfam" id="PF02518">
    <property type="entry name" value="HATPase_c"/>
    <property type="match status" value="1"/>
</dbReference>
<keyword evidence="3" id="KW-0808">Transferase</keyword>
<evidence type="ECO:0000313" key="12">
    <source>
        <dbReference type="Proteomes" id="UP000031057"/>
    </source>
</evidence>
<evidence type="ECO:0000256" key="7">
    <source>
        <dbReference type="ARBA" id="ARBA00023012"/>
    </source>
</evidence>
<dbReference type="GO" id="GO:0005886">
    <property type="term" value="C:plasma membrane"/>
    <property type="evidence" value="ECO:0007669"/>
    <property type="project" value="UniProtKB-SubCell"/>
</dbReference>
<evidence type="ECO:0000256" key="4">
    <source>
        <dbReference type="ARBA" id="ARBA00022692"/>
    </source>
</evidence>
<keyword evidence="6 9" id="KW-1133">Transmembrane helix</keyword>
<dbReference type="Pfam" id="PF07730">
    <property type="entry name" value="HisKA_3"/>
    <property type="match status" value="1"/>
</dbReference>
<dbReference type="SMART" id="SM00387">
    <property type="entry name" value="HATPase_c"/>
    <property type="match status" value="1"/>
</dbReference>
<dbReference type="Gene3D" id="3.30.565.10">
    <property type="entry name" value="Histidine kinase-like ATPase, C-terminal domain"/>
    <property type="match status" value="1"/>
</dbReference>
<comment type="caution">
    <text evidence="11">The sequence shown here is derived from an EMBL/GenBank/DDBJ whole genome shotgun (WGS) entry which is preliminary data.</text>
</comment>
<gene>
    <name evidence="11" type="ORF">LK12_05795</name>
</gene>
<feature type="transmembrane region" description="Helical" evidence="9">
    <location>
        <begin position="12"/>
        <end position="33"/>
    </location>
</feature>
<name>A0A0B1ZTC0_9SPHN</name>